<evidence type="ECO:0000313" key="2">
    <source>
        <dbReference type="Proteomes" id="UP000383932"/>
    </source>
</evidence>
<dbReference type="OrthoDB" id="185373at2759"/>
<comment type="caution">
    <text evidence="1">The sequence shown here is derived from an EMBL/GenBank/DDBJ whole genome shotgun (WGS) entry which is preliminary data.</text>
</comment>
<evidence type="ECO:0000313" key="1">
    <source>
        <dbReference type="EMBL" id="KAB5595369.1"/>
    </source>
</evidence>
<dbReference type="GO" id="GO:0005739">
    <property type="term" value="C:mitochondrion"/>
    <property type="evidence" value="ECO:0007669"/>
    <property type="project" value="TreeGrafter"/>
</dbReference>
<proteinExistence type="predicted"/>
<accession>A0A5N5QUR3</accession>
<reference evidence="1 2" key="1">
    <citation type="journal article" date="2019" name="Fungal Biol. Biotechnol.">
        <title>Draft genome sequence of fastidious pathogen Ceratobasidium theobromae, which causes vascular-streak dieback in Theobroma cacao.</title>
        <authorList>
            <person name="Ali S.S."/>
            <person name="Asman A."/>
            <person name="Shao J."/>
            <person name="Firmansyah A.P."/>
            <person name="Susilo A.W."/>
            <person name="Rosmana A."/>
            <person name="McMahon P."/>
            <person name="Junaid M."/>
            <person name="Guest D."/>
            <person name="Kheng T.Y."/>
            <person name="Meinhardt L.W."/>
            <person name="Bailey B.A."/>
        </authorList>
    </citation>
    <scope>NUCLEOTIDE SEQUENCE [LARGE SCALE GENOMIC DNA]</scope>
    <source>
        <strain evidence="1 2">CT2</strain>
    </source>
</reference>
<dbReference type="EMBL" id="SSOP01000010">
    <property type="protein sequence ID" value="KAB5595369.1"/>
    <property type="molecule type" value="Genomic_DNA"/>
</dbReference>
<dbReference type="Gene3D" id="1.25.40.10">
    <property type="entry name" value="Tetratricopeptide repeat domain"/>
    <property type="match status" value="1"/>
</dbReference>
<dbReference type="GO" id="GO:0140053">
    <property type="term" value="P:mitochondrial gene expression"/>
    <property type="evidence" value="ECO:0007669"/>
    <property type="project" value="TreeGrafter"/>
</dbReference>
<gene>
    <name evidence="1" type="ORF">CTheo_1241</name>
</gene>
<sequence>MQRYLSLYLRQKSTFSLCNITHLRLIRYHAYTAAAISRKRNVAPAKVVDPKPITSNSSLQNPPIPLDSVEKLLNGSWWPRVKPAKNYGRWSLKLQVRKVRGLVSGLTPEHAVAAVEYAVSAPHLPEQLRPRLLAKASHIFLRSGNFRGALRMYRVMVSEGYSPPLSLITALYRASKTDIARKATNTRIRSPVIGPEAELLSPADDHQLALLLSTLEPLQQPELMEDILRKYTNQTSHSCFENPSVVASMIRGYHAAGQLDGCYAWFQRYRRIWARNDGPTPAAPYVCLMVASRKLMPKNTAALYGIMKTMREDRAALTTPIYNEVLASELRNRRFERIFSLFIALQHEPSSLQPDAYTFSLVFDALWKNETGPRHEVNLNPQDILHQMLHLFPPVFTVRSSNTVLRYFAHIGDFQSAIKIVKAMMTRCISPNALTIRWVLEEILKRCQVAFTPAASLDLERWTKNLLGGLTRDHLAHVSHFLDIVWSTRDDTKCHTVTQSTKDALLLMDKAFVSRRSSPAFSTDQQRKDFPVLSMIHDILQVCSNAVCVVQDFP</sequence>
<keyword evidence="2" id="KW-1185">Reference proteome</keyword>
<dbReference type="PANTHER" id="PTHR47938">
    <property type="entry name" value="RESPIRATORY COMPLEX I CHAPERONE (CIA84), PUTATIVE (AFU_ORTHOLOGUE AFUA_2G06020)-RELATED"/>
    <property type="match status" value="1"/>
</dbReference>
<dbReference type="PANTHER" id="PTHR47938:SF35">
    <property type="entry name" value="PENTATRICOPEPTIDE REPEAT-CONTAINING PROTEIN 4, MITOCHONDRIAL-RELATED"/>
    <property type="match status" value="1"/>
</dbReference>
<dbReference type="InterPro" id="IPR011990">
    <property type="entry name" value="TPR-like_helical_dom_sf"/>
</dbReference>
<organism evidence="1 2">
    <name type="scientific">Ceratobasidium theobromae</name>
    <dbReference type="NCBI Taxonomy" id="1582974"/>
    <lineage>
        <taxon>Eukaryota</taxon>
        <taxon>Fungi</taxon>
        <taxon>Dikarya</taxon>
        <taxon>Basidiomycota</taxon>
        <taxon>Agaricomycotina</taxon>
        <taxon>Agaricomycetes</taxon>
        <taxon>Cantharellales</taxon>
        <taxon>Ceratobasidiaceae</taxon>
        <taxon>Ceratobasidium</taxon>
    </lineage>
</organism>
<name>A0A5N5QUR3_9AGAM</name>
<protein>
    <submittedName>
        <fullName evidence="1">Type I inositol-1,4,5-trisphosphate 5-phosphatase</fullName>
    </submittedName>
</protein>
<dbReference type="GO" id="GO:0003729">
    <property type="term" value="F:mRNA binding"/>
    <property type="evidence" value="ECO:0007669"/>
    <property type="project" value="TreeGrafter"/>
</dbReference>
<dbReference type="AlphaFoldDB" id="A0A5N5QUR3"/>
<dbReference type="InterPro" id="IPR002885">
    <property type="entry name" value="PPR_rpt"/>
</dbReference>
<dbReference type="NCBIfam" id="TIGR00756">
    <property type="entry name" value="PPR"/>
    <property type="match status" value="1"/>
</dbReference>
<dbReference type="Proteomes" id="UP000383932">
    <property type="component" value="Unassembled WGS sequence"/>
</dbReference>